<dbReference type="AlphaFoldDB" id="A0A4Y2C0B8"/>
<dbReference type="Proteomes" id="UP000499080">
    <property type="component" value="Unassembled WGS sequence"/>
</dbReference>
<dbReference type="GO" id="GO:0003676">
    <property type="term" value="F:nucleic acid binding"/>
    <property type="evidence" value="ECO:0007669"/>
    <property type="project" value="InterPro"/>
</dbReference>
<protein>
    <submittedName>
        <fullName evidence="2">Uncharacterized protein</fullName>
    </submittedName>
</protein>
<name>A0A4Y2C0B8_ARAVE</name>
<proteinExistence type="predicted"/>
<evidence type="ECO:0000313" key="1">
    <source>
        <dbReference type="EMBL" id="GBL97863.1"/>
    </source>
</evidence>
<gene>
    <name evidence="1" type="ORF">AVEN_38873_1</name>
    <name evidence="2" type="ORF">AVEN_87314_1</name>
</gene>
<feature type="non-terminal residue" evidence="2">
    <location>
        <position position="1"/>
    </location>
</feature>
<comment type="caution">
    <text evidence="2">The sequence shown here is derived from an EMBL/GenBank/DDBJ whole genome shotgun (WGS) entry which is preliminary data.</text>
</comment>
<accession>A0A4Y2C0B8</accession>
<reference evidence="2 3" key="1">
    <citation type="journal article" date="2019" name="Sci. Rep.">
        <title>Orb-weaving spider Araneus ventricosus genome elucidates the spidroin gene catalogue.</title>
        <authorList>
            <person name="Kono N."/>
            <person name="Nakamura H."/>
            <person name="Ohtoshi R."/>
            <person name="Moran D.A.P."/>
            <person name="Shinohara A."/>
            <person name="Yoshida Y."/>
            <person name="Fujiwara M."/>
            <person name="Mori M."/>
            <person name="Tomita M."/>
            <person name="Arakawa K."/>
        </authorList>
    </citation>
    <scope>NUCLEOTIDE SEQUENCE [LARGE SCALE GENOMIC DNA]</scope>
</reference>
<dbReference type="EMBL" id="BGPR01237465">
    <property type="protein sequence ID" value="GBL97863.1"/>
    <property type="molecule type" value="Genomic_DNA"/>
</dbReference>
<evidence type="ECO:0000313" key="2">
    <source>
        <dbReference type="EMBL" id="GBL97941.1"/>
    </source>
</evidence>
<sequence>VPLSLRRTLLMALKGVPLRVPITLTFFSSKSFLPYKNEIVERLLSSWKMVHHQYICRPVQAFLRAHFGDDWVISRSILTAWPPCSPDLNPCDFWLWGFLKDRVYGGNKQTSASIDFVFGIVIHMGRKCF</sequence>
<dbReference type="Gene3D" id="3.30.420.10">
    <property type="entry name" value="Ribonuclease H-like superfamily/Ribonuclease H"/>
    <property type="match status" value="1"/>
</dbReference>
<dbReference type="EMBL" id="BGPR01237484">
    <property type="protein sequence ID" value="GBL97941.1"/>
    <property type="molecule type" value="Genomic_DNA"/>
</dbReference>
<organism evidence="2 3">
    <name type="scientific">Araneus ventricosus</name>
    <name type="common">Orbweaver spider</name>
    <name type="synonym">Epeira ventricosa</name>
    <dbReference type="NCBI Taxonomy" id="182803"/>
    <lineage>
        <taxon>Eukaryota</taxon>
        <taxon>Metazoa</taxon>
        <taxon>Ecdysozoa</taxon>
        <taxon>Arthropoda</taxon>
        <taxon>Chelicerata</taxon>
        <taxon>Arachnida</taxon>
        <taxon>Araneae</taxon>
        <taxon>Araneomorphae</taxon>
        <taxon>Entelegynae</taxon>
        <taxon>Araneoidea</taxon>
        <taxon>Araneidae</taxon>
        <taxon>Araneus</taxon>
    </lineage>
</organism>
<dbReference type="InterPro" id="IPR036397">
    <property type="entry name" value="RNaseH_sf"/>
</dbReference>
<dbReference type="PANTHER" id="PTHR47326:SF1">
    <property type="entry name" value="HTH PSQ-TYPE DOMAIN-CONTAINING PROTEIN"/>
    <property type="match status" value="1"/>
</dbReference>
<dbReference type="PANTHER" id="PTHR47326">
    <property type="entry name" value="TRANSPOSABLE ELEMENT TC3 TRANSPOSASE-LIKE PROTEIN"/>
    <property type="match status" value="1"/>
</dbReference>
<evidence type="ECO:0000313" key="3">
    <source>
        <dbReference type="Proteomes" id="UP000499080"/>
    </source>
</evidence>
<dbReference type="OrthoDB" id="6465073at2759"/>
<keyword evidence="3" id="KW-1185">Reference proteome</keyword>